<dbReference type="EMBL" id="BAHC01000050">
    <property type="protein sequence ID" value="GAB89110.1"/>
    <property type="molecule type" value="Genomic_DNA"/>
</dbReference>
<dbReference type="InterPro" id="IPR013217">
    <property type="entry name" value="Methyltransf_12"/>
</dbReference>
<proteinExistence type="predicted"/>
<dbReference type="SUPFAM" id="SSF53335">
    <property type="entry name" value="S-adenosyl-L-methionine-dependent methyltransferases"/>
    <property type="match status" value="1"/>
</dbReference>
<dbReference type="GO" id="GO:0032259">
    <property type="term" value="P:methylation"/>
    <property type="evidence" value="ECO:0007669"/>
    <property type="project" value="UniProtKB-KW"/>
</dbReference>
<dbReference type="InterPro" id="IPR029063">
    <property type="entry name" value="SAM-dependent_MTases_sf"/>
</dbReference>
<sequence>MSADSIDNVDNSARSVGKLIGRIRAAAVAAADRMGPDQGLDEKVRDASDYWTSREGGHWESNSHWRSGLGDQTWREVGEEHLSILRMFATALGGSAADFGTVVDWGCGGGAVAAALAPLSNRMLIADVVPETLAECEAQIRSGSDTPLDKLEVNLANPEKAAAPYANQCDTFICIYVIELTADPAEALRIVRIATQMLKSGGMAVFQVKYRANARFVGPVKRAYRRNLANMTVFSIDEFWSELEKNGLTPKLITLVPRTRLDRNYAYFAAVKP</sequence>
<dbReference type="Gene3D" id="3.40.50.150">
    <property type="entry name" value="Vaccinia Virus protein VP39"/>
    <property type="match status" value="1"/>
</dbReference>
<evidence type="ECO:0000313" key="3">
    <source>
        <dbReference type="Proteomes" id="UP000008363"/>
    </source>
</evidence>
<keyword evidence="2" id="KW-0808">Transferase</keyword>
<organism evidence="2 3">
    <name type="scientific">Gordonia rhizosphera NBRC 16068</name>
    <dbReference type="NCBI Taxonomy" id="1108045"/>
    <lineage>
        <taxon>Bacteria</taxon>
        <taxon>Bacillati</taxon>
        <taxon>Actinomycetota</taxon>
        <taxon>Actinomycetes</taxon>
        <taxon>Mycobacteriales</taxon>
        <taxon>Gordoniaceae</taxon>
        <taxon>Gordonia</taxon>
    </lineage>
</organism>
<protein>
    <submittedName>
        <fullName evidence="2">Putative methyltransferase</fullName>
    </submittedName>
</protein>
<reference evidence="2 3" key="1">
    <citation type="submission" date="2012-08" db="EMBL/GenBank/DDBJ databases">
        <title>Whole genome shotgun sequence of Gordonia rhizosphera NBRC 16068.</title>
        <authorList>
            <person name="Takarada H."/>
            <person name="Isaki S."/>
            <person name="Hosoyama A."/>
            <person name="Tsuchikane K."/>
            <person name="Katsumata H."/>
            <person name="Baba S."/>
            <person name="Ohji S."/>
            <person name="Yamazaki S."/>
            <person name="Fujita N."/>
        </authorList>
    </citation>
    <scope>NUCLEOTIDE SEQUENCE [LARGE SCALE GENOMIC DNA]</scope>
    <source>
        <strain evidence="2 3">NBRC 16068</strain>
    </source>
</reference>
<dbReference type="Proteomes" id="UP000008363">
    <property type="component" value="Unassembled WGS sequence"/>
</dbReference>
<dbReference type="Pfam" id="PF08242">
    <property type="entry name" value="Methyltransf_12"/>
    <property type="match status" value="1"/>
</dbReference>
<dbReference type="STRING" id="1108045.GORHZ_050_00270"/>
<dbReference type="RefSeq" id="WP_006331023.1">
    <property type="nucleotide sequence ID" value="NZ_BAHC01000050.1"/>
</dbReference>
<keyword evidence="2" id="KW-0489">Methyltransferase</keyword>
<name>K6VQB4_9ACTN</name>
<feature type="domain" description="Methyltransferase type 12" evidence="1">
    <location>
        <begin position="104"/>
        <end position="203"/>
    </location>
</feature>
<dbReference type="GO" id="GO:0008168">
    <property type="term" value="F:methyltransferase activity"/>
    <property type="evidence" value="ECO:0007669"/>
    <property type="project" value="UniProtKB-KW"/>
</dbReference>
<keyword evidence="3" id="KW-1185">Reference proteome</keyword>
<evidence type="ECO:0000259" key="1">
    <source>
        <dbReference type="Pfam" id="PF08242"/>
    </source>
</evidence>
<comment type="caution">
    <text evidence="2">The sequence shown here is derived from an EMBL/GenBank/DDBJ whole genome shotgun (WGS) entry which is preliminary data.</text>
</comment>
<accession>K6VQB4</accession>
<dbReference type="AlphaFoldDB" id="K6VQB4"/>
<gene>
    <name evidence="2" type="ORF">GORHZ_050_00270</name>
</gene>
<dbReference type="eggNOG" id="ENOG5030IB2">
    <property type="taxonomic scope" value="Bacteria"/>
</dbReference>
<evidence type="ECO:0000313" key="2">
    <source>
        <dbReference type="EMBL" id="GAB89110.1"/>
    </source>
</evidence>
<dbReference type="OrthoDB" id="9804312at2"/>